<keyword evidence="3 5" id="KW-0378">Hydrolase</keyword>
<dbReference type="EMBL" id="JAYGIM010000001">
    <property type="protein sequence ID" value="MEA5425488.1"/>
    <property type="molecule type" value="Genomic_DNA"/>
</dbReference>
<dbReference type="PANTHER" id="PTHR43806">
    <property type="entry name" value="PEPTIDASE S8"/>
    <property type="match status" value="1"/>
</dbReference>
<dbReference type="InterPro" id="IPR050131">
    <property type="entry name" value="Peptidase_S8_subtilisin-like"/>
</dbReference>
<dbReference type="RefSeq" id="WP_323255742.1">
    <property type="nucleotide sequence ID" value="NZ_JAYGIM010000001.1"/>
</dbReference>
<comment type="caution">
    <text evidence="8">The sequence shown here is derived from an EMBL/GenBank/DDBJ whole genome shotgun (WGS) entry which is preliminary data.</text>
</comment>
<keyword evidence="4 5" id="KW-0720">Serine protease</keyword>
<name>A0ABU5SDY0_9BACT</name>
<reference evidence="8 9" key="1">
    <citation type="submission" date="2023-12" db="EMBL/GenBank/DDBJ databases">
        <title>Novel species of the genus Arcicella isolated from rivers.</title>
        <authorList>
            <person name="Lu H."/>
        </authorList>
    </citation>
    <scope>NUCLEOTIDE SEQUENCE [LARGE SCALE GENOMIC DNA]</scope>
    <source>
        <strain evidence="8 9">DC25W</strain>
    </source>
</reference>
<dbReference type="Pfam" id="PF00082">
    <property type="entry name" value="Peptidase_S8"/>
    <property type="match status" value="1"/>
</dbReference>
<dbReference type="EC" id="3.4.-.-" evidence="8"/>
<accession>A0ABU5SDY0</accession>
<dbReference type="PANTHER" id="PTHR43806:SF67">
    <property type="entry name" value="EGF-LIKE DOMAIN-CONTAINING PROTEIN"/>
    <property type="match status" value="1"/>
</dbReference>
<evidence type="ECO:0000313" key="9">
    <source>
        <dbReference type="Proteomes" id="UP001302222"/>
    </source>
</evidence>
<dbReference type="InterPro" id="IPR017317">
    <property type="entry name" value="Pept_S8_subtilisin_bacteroid-2"/>
</dbReference>
<dbReference type="PROSITE" id="PS51892">
    <property type="entry name" value="SUBTILASE"/>
    <property type="match status" value="1"/>
</dbReference>
<comment type="similarity">
    <text evidence="1 5">Belongs to the peptidase S8 family.</text>
</comment>
<dbReference type="InterPro" id="IPR015500">
    <property type="entry name" value="Peptidase_S8_subtilisin-rel"/>
</dbReference>
<feature type="active site" description="Charge relay system" evidence="5">
    <location>
        <position position="190"/>
    </location>
</feature>
<dbReference type="PRINTS" id="PR00723">
    <property type="entry name" value="SUBTILISIN"/>
</dbReference>
<dbReference type="Proteomes" id="UP001302222">
    <property type="component" value="Unassembled WGS sequence"/>
</dbReference>
<dbReference type="InterPro" id="IPR023827">
    <property type="entry name" value="Peptidase_S8_Asp-AS"/>
</dbReference>
<evidence type="ECO:0000256" key="1">
    <source>
        <dbReference type="ARBA" id="ARBA00011073"/>
    </source>
</evidence>
<feature type="active site" description="Charge relay system" evidence="5">
    <location>
        <position position="408"/>
    </location>
</feature>
<dbReference type="InterPro" id="IPR026444">
    <property type="entry name" value="Secre_tail"/>
</dbReference>
<keyword evidence="9" id="KW-1185">Reference proteome</keyword>
<organism evidence="8 9">
    <name type="scientific">Arcicella lustrica</name>
    <dbReference type="NCBI Taxonomy" id="2984196"/>
    <lineage>
        <taxon>Bacteria</taxon>
        <taxon>Pseudomonadati</taxon>
        <taxon>Bacteroidota</taxon>
        <taxon>Cytophagia</taxon>
        <taxon>Cytophagales</taxon>
        <taxon>Flectobacillaceae</taxon>
        <taxon>Arcicella</taxon>
    </lineage>
</organism>
<evidence type="ECO:0000256" key="3">
    <source>
        <dbReference type="ARBA" id="ARBA00022801"/>
    </source>
</evidence>
<dbReference type="GO" id="GO:0016787">
    <property type="term" value="F:hydrolase activity"/>
    <property type="evidence" value="ECO:0007669"/>
    <property type="project" value="UniProtKB-KW"/>
</dbReference>
<evidence type="ECO:0000256" key="2">
    <source>
        <dbReference type="ARBA" id="ARBA00022670"/>
    </source>
</evidence>
<dbReference type="Pfam" id="PF18962">
    <property type="entry name" value="Por_Secre_tail"/>
    <property type="match status" value="1"/>
</dbReference>
<evidence type="ECO:0000256" key="4">
    <source>
        <dbReference type="ARBA" id="ARBA00022825"/>
    </source>
</evidence>
<evidence type="ECO:0000259" key="6">
    <source>
        <dbReference type="Pfam" id="PF00082"/>
    </source>
</evidence>
<dbReference type="PROSITE" id="PS00136">
    <property type="entry name" value="SUBTILASE_ASP"/>
    <property type="match status" value="1"/>
</dbReference>
<feature type="active site" description="Charge relay system" evidence="5">
    <location>
        <position position="230"/>
    </location>
</feature>
<dbReference type="InterPro" id="IPR000209">
    <property type="entry name" value="Peptidase_S8/S53_dom"/>
</dbReference>
<gene>
    <name evidence="8" type="ORF">VB798_02825</name>
</gene>
<keyword evidence="2 5" id="KW-0645">Protease</keyword>
<evidence type="ECO:0000313" key="8">
    <source>
        <dbReference type="EMBL" id="MEA5425488.1"/>
    </source>
</evidence>
<feature type="domain" description="Peptidase S8/S53" evidence="6">
    <location>
        <begin position="181"/>
        <end position="454"/>
    </location>
</feature>
<dbReference type="SUPFAM" id="SSF52743">
    <property type="entry name" value="Subtilisin-like"/>
    <property type="match status" value="1"/>
</dbReference>
<dbReference type="InterPro" id="IPR036852">
    <property type="entry name" value="Peptidase_S8/S53_dom_sf"/>
</dbReference>
<dbReference type="PIRSF" id="PIRSF037903">
    <property type="entry name" value="Subtilisin_rel_GFO_2223"/>
    <property type="match status" value="1"/>
</dbReference>
<dbReference type="NCBIfam" id="TIGR04183">
    <property type="entry name" value="Por_Secre_tail"/>
    <property type="match status" value="1"/>
</dbReference>
<evidence type="ECO:0000256" key="5">
    <source>
        <dbReference type="PROSITE-ProRule" id="PRU01240"/>
    </source>
</evidence>
<evidence type="ECO:0000259" key="7">
    <source>
        <dbReference type="Pfam" id="PF18962"/>
    </source>
</evidence>
<dbReference type="Gene3D" id="3.40.50.200">
    <property type="entry name" value="Peptidase S8/S53 domain"/>
    <property type="match status" value="1"/>
</dbReference>
<proteinExistence type="inferred from homology"/>
<sequence length="554" mass="60613">MEKSNTCHFVSPYKILIFLLFFVSLLSFQTAFTQALPAKYLLVFKDKNNSPYSITQPLAYLSERSVARRQKQKIAFTTRDLPVNPSYIEEVKKKGAKVIYTSRWMNAALIECSSTVLTSILQLSFVKGLEVNTSIDNPNNRTARKSSKFESYETNALNYGLSKTQIEMIGADKMHEQGFHGEGMMIAVLDAGFNNANNIAALKPLFDENRIVGTYDFVKKEKAVYEDDGHGTSVLSCMGAYLDGQIVGTAYKSSFLLLRTEDAFSEYLIEEANWLFGAEYADSVGVDLINSSLGYSTFDDASTSHKYSDLNGKTTIAAKAATWAASVGIVCVISAGNEGNDAWRYISTPADADSIITVGAVNALKSYAIFSSIGPSADGRVKPDLVALGQSSAIATPSGTVTTSTGTSFSSPILCGMVAGFWQANPTLTAMEVIDRLRKSGSQYENPDERLGYGIPDFTRANTPTVVLSTQNESNALFKAYPNPTSGEITIQLNETKVNQYFTSLMDITGKTLLYQPINSQIFKLSLVHLNRGTYFLRIGNESKSTLVKVLKVE</sequence>
<protein>
    <submittedName>
        <fullName evidence="8">S8/S53 family peptidase</fullName>
        <ecNumber evidence="8">3.4.-.-</ecNumber>
    </submittedName>
</protein>
<feature type="domain" description="Secretion system C-terminal sorting" evidence="7">
    <location>
        <begin position="481"/>
        <end position="550"/>
    </location>
</feature>